<protein>
    <submittedName>
        <fullName evidence="1">Uncharacterized protein</fullName>
    </submittedName>
</protein>
<comment type="caution">
    <text evidence="1">The sequence shown here is derived from an EMBL/GenBank/DDBJ whole genome shotgun (WGS) entry which is preliminary data.</text>
</comment>
<evidence type="ECO:0000313" key="2">
    <source>
        <dbReference type="Proteomes" id="UP001145114"/>
    </source>
</evidence>
<reference evidence="1" key="1">
    <citation type="submission" date="2022-06" db="EMBL/GenBank/DDBJ databases">
        <title>Phylogenomic reconstructions and comparative analyses of Kickxellomycotina fungi.</title>
        <authorList>
            <person name="Reynolds N.K."/>
            <person name="Stajich J.E."/>
            <person name="Barry K."/>
            <person name="Grigoriev I.V."/>
            <person name="Crous P."/>
            <person name="Smith M.E."/>
        </authorList>
    </citation>
    <scope>NUCLEOTIDE SEQUENCE</scope>
    <source>
        <strain evidence="1">RSA 2271</strain>
    </source>
</reference>
<gene>
    <name evidence="1" type="ORF">EV182_000088</name>
</gene>
<name>A0ACC1HHJ5_9FUNG</name>
<organism evidence="1 2">
    <name type="scientific">Spiromyces aspiralis</name>
    <dbReference type="NCBI Taxonomy" id="68401"/>
    <lineage>
        <taxon>Eukaryota</taxon>
        <taxon>Fungi</taxon>
        <taxon>Fungi incertae sedis</taxon>
        <taxon>Zoopagomycota</taxon>
        <taxon>Kickxellomycotina</taxon>
        <taxon>Kickxellomycetes</taxon>
        <taxon>Kickxellales</taxon>
        <taxon>Kickxellaceae</taxon>
        <taxon>Spiromyces</taxon>
    </lineage>
</organism>
<accession>A0ACC1HHJ5</accession>
<keyword evidence="2" id="KW-1185">Reference proteome</keyword>
<dbReference type="Proteomes" id="UP001145114">
    <property type="component" value="Unassembled WGS sequence"/>
</dbReference>
<dbReference type="EMBL" id="JAMZIH010005144">
    <property type="protein sequence ID" value="KAJ1676019.1"/>
    <property type="molecule type" value="Genomic_DNA"/>
</dbReference>
<proteinExistence type="predicted"/>
<evidence type="ECO:0000313" key="1">
    <source>
        <dbReference type="EMBL" id="KAJ1676019.1"/>
    </source>
</evidence>
<sequence length="142" mass="15887">MSPLSTPPVPMSVSSTAQQQQQQQQRPVLGTTQLPAARIKKIVKGDKQISACSTDALFLISKVTELFIESLMQESFEFSRFDKRKTVQYKDMVKAVQSMEPYNFLMDVIPPTIPIHKAVKEVEQAKGTTSEGGQQDEGRIQE</sequence>